<dbReference type="PANTHER" id="PTHR24359">
    <property type="entry name" value="SERINE/THREONINE-PROTEIN KINASE SBK1"/>
    <property type="match status" value="1"/>
</dbReference>
<dbReference type="SMART" id="SM00369">
    <property type="entry name" value="LRR_TYP"/>
    <property type="match status" value="3"/>
</dbReference>
<dbReference type="EMBL" id="LFYR01001239">
    <property type="protein sequence ID" value="KMZ63368.1"/>
    <property type="molecule type" value="Genomic_DNA"/>
</dbReference>
<dbReference type="Gene3D" id="3.80.10.10">
    <property type="entry name" value="Ribonuclease Inhibitor"/>
    <property type="match status" value="1"/>
</dbReference>
<evidence type="ECO:0000256" key="5">
    <source>
        <dbReference type="ARBA" id="ARBA00022989"/>
    </source>
</evidence>
<dbReference type="SUPFAM" id="SSF52058">
    <property type="entry name" value="L domain-like"/>
    <property type="match status" value="1"/>
</dbReference>
<dbReference type="SUPFAM" id="SSF56112">
    <property type="entry name" value="Protein kinase-like (PK-like)"/>
    <property type="match status" value="1"/>
</dbReference>
<dbReference type="OrthoDB" id="1394818at2759"/>
<keyword evidence="2" id="KW-0433">Leucine-rich repeat</keyword>
<dbReference type="Pfam" id="PF00560">
    <property type="entry name" value="LRR_1"/>
    <property type="match status" value="2"/>
</dbReference>
<dbReference type="SMART" id="SM00220">
    <property type="entry name" value="S_TKc"/>
    <property type="match status" value="1"/>
</dbReference>
<name>A0A0K9P309_ZOSMR</name>
<dbReference type="GO" id="GO:0005524">
    <property type="term" value="F:ATP binding"/>
    <property type="evidence" value="ECO:0007669"/>
    <property type="project" value="InterPro"/>
</dbReference>
<organism evidence="8 9">
    <name type="scientific">Zostera marina</name>
    <name type="common">Eelgrass</name>
    <dbReference type="NCBI Taxonomy" id="29655"/>
    <lineage>
        <taxon>Eukaryota</taxon>
        <taxon>Viridiplantae</taxon>
        <taxon>Streptophyta</taxon>
        <taxon>Embryophyta</taxon>
        <taxon>Tracheophyta</taxon>
        <taxon>Spermatophyta</taxon>
        <taxon>Magnoliopsida</taxon>
        <taxon>Liliopsida</taxon>
        <taxon>Zosteraceae</taxon>
        <taxon>Zostera</taxon>
    </lineage>
</organism>
<dbReference type="PROSITE" id="PS51450">
    <property type="entry name" value="LRR"/>
    <property type="match status" value="2"/>
</dbReference>
<dbReference type="FunFam" id="1.10.510.10:FF:000988">
    <property type="entry name" value="Leucine-rich repeat protein kinase family protein"/>
    <property type="match status" value="1"/>
</dbReference>
<protein>
    <recommendedName>
        <fullName evidence="7">Protein kinase domain-containing protein</fullName>
    </recommendedName>
</protein>
<keyword evidence="6" id="KW-0472">Membrane</keyword>
<dbReference type="GO" id="GO:0004674">
    <property type="term" value="F:protein serine/threonine kinase activity"/>
    <property type="evidence" value="ECO:0000318"/>
    <property type="project" value="GO_Central"/>
</dbReference>
<dbReference type="OMA" id="GMMLQDH"/>
<reference evidence="9" key="1">
    <citation type="journal article" date="2016" name="Nature">
        <title>The genome of the seagrass Zostera marina reveals angiosperm adaptation to the sea.</title>
        <authorList>
            <person name="Olsen J.L."/>
            <person name="Rouze P."/>
            <person name="Verhelst B."/>
            <person name="Lin Y.-C."/>
            <person name="Bayer T."/>
            <person name="Collen J."/>
            <person name="Dattolo E."/>
            <person name="De Paoli E."/>
            <person name="Dittami S."/>
            <person name="Maumus F."/>
            <person name="Michel G."/>
            <person name="Kersting A."/>
            <person name="Lauritano C."/>
            <person name="Lohaus R."/>
            <person name="Toepel M."/>
            <person name="Tonon T."/>
            <person name="Vanneste K."/>
            <person name="Amirebrahimi M."/>
            <person name="Brakel J."/>
            <person name="Bostroem C."/>
            <person name="Chovatia M."/>
            <person name="Grimwood J."/>
            <person name="Jenkins J.W."/>
            <person name="Jueterbock A."/>
            <person name="Mraz A."/>
            <person name="Stam W.T."/>
            <person name="Tice H."/>
            <person name="Bornberg-Bauer E."/>
            <person name="Green P.J."/>
            <person name="Pearson G.A."/>
            <person name="Procaccini G."/>
            <person name="Duarte C.M."/>
            <person name="Schmutz J."/>
            <person name="Reusch T.B.H."/>
            <person name="Van de Peer Y."/>
        </authorList>
    </citation>
    <scope>NUCLEOTIDE SEQUENCE [LARGE SCALE GENOMIC DNA]</scope>
    <source>
        <strain evidence="9">cv. Finnish</strain>
    </source>
</reference>
<dbReference type="InterPro" id="IPR001611">
    <property type="entry name" value="Leu-rich_rpt"/>
</dbReference>
<dbReference type="Pfam" id="PF14381">
    <property type="entry name" value="EDR1_CTR1_ARMC3_pept"/>
    <property type="match status" value="1"/>
</dbReference>
<feature type="domain" description="Protein kinase" evidence="7">
    <location>
        <begin position="712"/>
        <end position="1025"/>
    </location>
</feature>
<dbReference type="InterPro" id="IPR000719">
    <property type="entry name" value="Prot_kinase_dom"/>
</dbReference>
<evidence type="ECO:0000256" key="3">
    <source>
        <dbReference type="ARBA" id="ARBA00022692"/>
    </source>
</evidence>
<evidence type="ECO:0000256" key="4">
    <source>
        <dbReference type="ARBA" id="ARBA00022737"/>
    </source>
</evidence>
<evidence type="ECO:0000259" key="7">
    <source>
        <dbReference type="PROSITE" id="PS50011"/>
    </source>
</evidence>
<dbReference type="Pfam" id="PF00069">
    <property type="entry name" value="Pkinase"/>
    <property type="match status" value="1"/>
</dbReference>
<dbReference type="SMART" id="SM00364">
    <property type="entry name" value="LRR_BAC"/>
    <property type="match status" value="3"/>
</dbReference>
<evidence type="ECO:0000256" key="6">
    <source>
        <dbReference type="ARBA" id="ARBA00023136"/>
    </source>
</evidence>
<keyword evidence="3" id="KW-0812">Transmembrane</keyword>
<gene>
    <name evidence="8" type="ORF">ZOSMA_410G00070</name>
</gene>
<accession>A0A0K9P309</accession>
<dbReference type="Proteomes" id="UP000036987">
    <property type="component" value="Unassembled WGS sequence"/>
</dbReference>
<evidence type="ECO:0000256" key="1">
    <source>
        <dbReference type="ARBA" id="ARBA00004370"/>
    </source>
</evidence>
<dbReference type="STRING" id="29655.A0A0K9P309"/>
<dbReference type="InterPro" id="IPR011009">
    <property type="entry name" value="Kinase-like_dom_sf"/>
</dbReference>
<dbReference type="PANTHER" id="PTHR24359:SF1">
    <property type="entry name" value="INHIBITOR OF NUCLEAR FACTOR KAPPA-B KINASE EPSILON SUBUNIT HOMOLOG 1-RELATED"/>
    <property type="match status" value="1"/>
</dbReference>
<keyword evidence="9" id="KW-1185">Reference proteome</keyword>
<dbReference type="AlphaFoldDB" id="A0A0K9P309"/>
<dbReference type="PROSITE" id="PS00108">
    <property type="entry name" value="PROTEIN_KINASE_ST"/>
    <property type="match status" value="1"/>
</dbReference>
<sequence>MLDEVEEGLAKNMLGGFNVNDSKQLAEIQRLRMKGDDGFYHEEMMLLIDLELHKIPLRLPTAFLNVCWNIMVKCLTKLTVRNFSIRYLPLEIGFLQKLEELDLSFNKLTTLPNGIVQLCSLKLLRVSYNKLVDLPVSLSNLSQLEILDLSNNRLLSLEHINFSSMVSLRILNIQDNMLLNCFQIPSRIICQITGDHTYSIRNTNISLSENDDIDMDIHSNSGRQCSNSLCCTTSTLSSQKIIKGWKPCDSRQDIARQERLNYSRNCKGHVHNEDKNMIIDECDSNDSLSMIENEADEFEFQEDEATLSDFSAIQEYNVDLFDGDGNNTKVFKTKNNKQNDNDSTSVHSCISQSSGIDKLCENESEANSYGHSFYKICPSVLPIEIPCSQSSKPYLNSKRQLDEDNDGPKPKKIKMLVDEHIDISSKYSSESLCGIDDLLPDGFYDAGRDRPFRPLQNYLKASCMDSREIILLDREKDEELGSIVLSAQILLSRLKGTYGLSKRKPLEVHDFQRASMLALFVSDCFGGRDRSLSILRMRMSIVGSNKQEPFICTCPPMNIYENKEESHETHGSIQSFSFTDLCENSLRIIKETRNSSIVPLGSLRFGVCRHRAVLMKYLCDRMDPPIPCELVRGYLDFMPHAWNTILVRQEQSCSRMIVDTCYPTDIRDESDPEYFCRYIPLSSIVTSLTNEKPTFHGNSFPSLLLYPLKTESLSHHSVRRCKFGNLDAAAKMKDINFHGVSEEVAKIFEYTFLGEVRMLRALKNHSCIVKIFGHQLSSKWVVAEDGNGEHKFLKSVIVMEYIEGGSLKSYMDRLSKGGEKHVPLDLILHIAREVACALVEVHSKKIIHRDVKSENILIDFGKMRDNGFPVVKLTDFDRAIPLRSFLHTCCIGHFGIHPPNVCVGTPRWMAPEVFQALHNRSPYGLEVDIWSYGCLIFELLTLKIPNEGLSELELCNILQLKQRPKLTPELEELVPSNKYTEDHSLACSYSETEFRKLKFVIKLFYLCTSGDPAERPTARQIHEMLYDI</sequence>
<keyword evidence="5" id="KW-1133">Transmembrane helix</keyword>
<dbReference type="InterPro" id="IPR032675">
    <property type="entry name" value="LRR_dom_sf"/>
</dbReference>
<dbReference type="InterPro" id="IPR008271">
    <property type="entry name" value="Ser/Thr_kinase_AS"/>
</dbReference>
<comment type="subcellular location">
    <subcellularLocation>
        <location evidence="1">Membrane</location>
    </subcellularLocation>
</comment>
<comment type="caution">
    <text evidence="8">The sequence shown here is derived from an EMBL/GenBank/DDBJ whole genome shotgun (WGS) entry which is preliminary data.</text>
</comment>
<dbReference type="InterPro" id="IPR055164">
    <property type="entry name" value="EDR1/CTR1/ARMC3-like_pept-like"/>
</dbReference>
<dbReference type="InterPro" id="IPR003591">
    <property type="entry name" value="Leu-rich_rpt_typical-subtyp"/>
</dbReference>
<dbReference type="PRINTS" id="PR00019">
    <property type="entry name" value="LEURICHRPT"/>
</dbReference>
<keyword evidence="4" id="KW-0677">Repeat</keyword>
<evidence type="ECO:0000313" key="9">
    <source>
        <dbReference type="Proteomes" id="UP000036987"/>
    </source>
</evidence>
<dbReference type="PROSITE" id="PS50011">
    <property type="entry name" value="PROTEIN_KINASE_DOM"/>
    <property type="match status" value="1"/>
</dbReference>
<proteinExistence type="predicted"/>
<dbReference type="GO" id="GO:0016020">
    <property type="term" value="C:membrane"/>
    <property type="evidence" value="ECO:0007669"/>
    <property type="project" value="UniProtKB-SubCell"/>
</dbReference>
<evidence type="ECO:0000256" key="2">
    <source>
        <dbReference type="ARBA" id="ARBA00022614"/>
    </source>
</evidence>
<dbReference type="Gene3D" id="1.10.510.10">
    <property type="entry name" value="Transferase(Phosphotransferase) domain 1"/>
    <property type="match status" value="1"/>
</dbReference>
<evidence type="ECO:0000313" key="8">
    <source>
        <dbReference type="EMBL" id="KMZ63368.1"/>
    </source>
</evidence>